<feature type="compositionally biased region" description="Low complexity" evidence="1">
    <location>
        <begin position="49"/>
        <end position="62"/>
    </location>
</feature>
<feature type="compositionally biased region" description="Basic and acidic residues" evidence="1">
    <location>
        <begin position="400"/>
        <end position="410"/>
    </location>
</feature>
<protein>
    <recommendedName>
        <fullName evidence="2">G-patch domain-containing protein</fullName>
    </recommendedName>
</protein>
<dbReference type="OrthoDB" id="5842926at2759"/>
<evidence type="ECO:0000313" key="5">
    <source>
        <dbReference type="Proteomes" id="UP000014760"/>
    </source>
</evidence>
<feature type="domain" description="G-patch" evidence="2">
    <location>
        <begin position="393"/>
        <end position="441"/>
    </location>
</feature>
<evidence type="ECO:0000259" key="2">
    <source>
        <dbReference type="PROSITE" id="PS50174"/>
    </source>
</evidence>
<gene>
    <name evidence="3" type="ORF">CAPTEDRAFT_150255</name>
</gene>
<dbReference type="GO" id="GO:0045893">
    <property type="term" value="P:positive regulation of DNA-templated transcription"/>
    <property type="evidence" value="ECO:0007669"/>
    <property type="project" value="TreeGrafter"/>
</dbReference>
<proteinExistence type="predicted"/>
<keyword evidence="5" id="KW-1185">Reference proteome</keyword>
<dbReference type="Proteomes" id="UP000014760">
    <property type="component" value="Unassembled WGS sequence"/>
</dbReference>
<evidence type="ECO:0000313" key="3">
    <source>
        <dbReference type="EMBL" id="ELT87104.1"/>
    </source>
</evidence>
<dbReference type="GO" id="GO:0032480">
    <property type="term" value="P:negative regulation of type I interferon production"/>
    <property type="evidence" value="ECO:0007669"/>
    <property type="project" value="InterPro"/>
</dbReference>
<dbReference type="STRING" id="283909.R7T7Y4"/>
<feature type="region of interest" description="Disordered" evidence="1">
    <location>
        <begin position="253"/>
        <end position="300"/>
    </location>
</feature>
<dbReference type="InterPro" id="IPR000467">
    <property type="entry name" value="G_patch_dom"/>
</dbReference>
<dbReference type="AlphaFoldDB" id="R7T7Y4"/>
<dbReference type="GO" id="GO:0003676">
    <property type="term" value="F:nucleic acid binding"/>
    <property type="evidence" value="ECO:0007669"/>
    <property type="project" value="InterPro"/>
</dbReference>
<reference evidence="5" key="1">
    <citation type="submission" date="2012-12" db="EMBL/GenBank/DDBJ databases">
        <authorList>
            <person name="Hellsten U."/>
            <person name="Grimwood J."/>
            <person name="Chapman J.A."/>
            <person name="Shapiro H."/>
            <person name="Aerts A."/>
            <person name="Otillar R.P."/>
            <person name="Terry A.Y."/>
            <person name="Boore J.L."/>
            <person name="Simakov O."/>
            <person name="Marletaz F."/>
            <person name="Cho S.-J."/>
            <person name="Edsinger-Gonzales E."/>
            <person name="Havlak P."/>
            <person name="Kuo D.-H."/>
            <person name="Larsson T."/>
            <person name="Lv J."/>
            <person name="Arendt D."/>
            <person name="Savage R."/>
            <person name="Osoegawa K."/>
            <person name="de Jong P."/>
            <person name="Lindberg D.R."/>
            <person name="Seaver E.C."/>
            <person name="Weisblat D.A."/>
            <person name="Putnam N.H."/>
            <person name="Grigoriev I.V."/>
            <person name="Rokhsar D.S."/>
        </authorList>
    </citation>
    <scope>NUCLEOTIDE SEQUENCE</scope>
    <source>
        <strain evidence="5">I ESC-2004</strain>
    </source>
</reference>
<feature type="region of interest" description="Disordered" evidence="1">
    <location>
        <begin position="373"/>
        <end position="506"/>
    </location>
</feature>
<feature type="compositionally biased region" description="Basic and acidic residues" evidence="1">
    <location>
        <begin position="282"/>
        <end position="300"/>
    </location>
</feature>
<dbReference type="GO" id="GO:0039536">
    <property type="term" value="P:negative regulation of RIG-I signaling pathway"/>
    <property type="evidence" value="ECO:0007669"/>
    <property type="project" value="InterPro"/>
</dbReference>
<organism evidence="3">
    <name type="scientific">Capitella teleta</name>
    <name type="common">Polychaete worm</name>
    <dbReference type="NCBI Taxonomy" id="283909"/>
    <lineage>
        <taxon>Eukaryota</taxon>
        <taxon>Metazoa</taxon>
        <taxon>Spiralia</taxon>
        <taxon>Lophotrochozoa</taxon>
        <taxon>Annelida</taxon>
        <taxon>Polychaeta</taxon>
        <taxon>Sedentaria</taxon>
        <taxon>Scolecida</taxon>
        <taxon>Capitellidae</taxon>
        <taxon>Capitella</taxon>
    </lineage>
</organism>
<feature type="compositionally biased region" description="Acidic residues" evidence="1">
    <location>
        <begin position="259"/>
        <end position="281"/>
    </location>
</feature>
<dbReference type="EMBL" id="AMQN01016072">
    <property type="status" value="NOT_ANNOTATED_CDS"/>
    <property type="molecule type" value="Genomic_DNA"/>
</dbReference>
<name>R7T7Y4_CAPTE</name>
<dbReference type="PROSITE" id="PS50174">
    <property type="entry name" value="G_PATCH"/>
    <property type="match status" value="1"/>
</dbReference>
<feature type="region of interest" description="Disordered" evidence="1">
    <location>
        <begin position="145"/>
        <end position="172"/>
    </location>
</feature>
<feature type="compositionally biased region" description="Basic and acidic residues" evidence="1">
    <location>
        <begin position="467"/>
        <end position="481"/>
    </location>
</feature>
<feature type="region of interest" description="Disordered" evidence="1">
    <location>
        <begin position="46"/>
        <end position="74"/>
    </location>
</feature>
<dbReference type="PANTHER" id="PTHR14390:SF2">
    <property type="entry name" value="G PATCH DOMAIN-CONTAINING PROTEIN 3"/>
    <property type="match status" value="1"/>
</dbReference>
<dbReference type="EnsemblMetazoa" id="CapteT150255">
    <property type="protein sequence ID" value="CapteP150255"/>
    <property type="gene ID" value="CapteG150255"/>
</dbReference>
<reference evidence="3 5" key="2">
    <citation type="journal article" date="2013" name="Nature">
        <title>Insights into bilaterian evolution from three spiralian genomes.</title>
        <authorList>
            <person name="Simakov O."/>
            <person name="Marletaz F."/>
            <person name="Cho S.J."/>
            <person name="Edsinger-Gonzales E."/>
            <person name="Havlak P."/>
            <person name="Hellsten U."/>
            <person name="Kuo D.H."/>
            <person name="Larsson T."/>
            <person name="Lv J."/>
            <person name="Arendt D."/>
            <person name="Savage R."/>
            <person name="Osoegawa K."/>
            <person name="de Jong P."/>
            <person name="Grimwood J."/>
            <person name="Chapman J.A."/>
            <person name="Shapiro H."/>
            <person name="Aerts A."/>
            <person name="Otillar R.P."/>
            <person name="Terry A.Y."/>
            <person name="Boore J.L."/>
            <person name="Grigoriev I.V."/>
            <person name="Lindberg D.R."/>
            <person name="Seaver E.C."/>
            <person name="Weisblat D.A."/>
            <person name="Putnam N.H."/>
            <person name="Rokhsar D.S."/>
        </authorList>
    </citation>
    <scope>NUCLEOTIDE SEQUENCE</scope>
    <source>
        <strain evidence="3 5">I ESC-2004</strain>
    </source>
</reference>
<sequence length="506" mass="57733">MEEDAVFALVGNIPHSYHASDLRNYFSQFIETNGFLCFHYKHRPAPNESQSSPHSTSTSGKSVNSLSDSNSMERDKRKCTSKCCLVKVKSSRMDNLLKMYHRKRWLDANGESLTSLCVISKIKFPSVTGISLIHYITRRERKQKARFHDGQQVNSHDTKNIPELNPPRNVMPRGNVGTPTLFFLRKIQKCCLPQRLIGQLGLKFPKTRAKRMYGDVPYNYGGTVCGGGGDEEEEEVLTADGHAILDARDAVAAPVRDDLTDEEEKEPERVESEEDGDDGEEWERHEALNDDPSNAERNKERCFEEEMEVVWEKGGSGIVWYTDAQYWKEKEGDFDEQTTDDLDVDMSVYYEPNGGDKDARDSVMMLRDKRRRRGISEELNDPTGRIGKFEKHTRGFGRQLMERHGWKDGEGLGPSVAGMKDALGSDGQKPRDKTGFGYRGEKLQRIGVRPPKRKVDGDEVIISTIYDKQEDTDPPEELMRRREPHHITHRAGSMRFHKALHPDEPV</sequence>
<evidence type="ECO:0000313" key="4">
    <source>
        <dbReference type="EnsemblMetazoa" id="CapteP150255"/>
    </source>
</evidence>
<evidence type="ECO:0000256" key="1">
    <source>
        <dbReference type="SAM" id="MobiDB-lite"/>
    </source>
</evidence>
<reference evidence="4" key="3">
    <citation type="submission" date="2015-06" db="UniProtKB">
        <authorList>
            <consortium name="EnsemblMetazoa"/>
        </authorList>
    </citation>
    <scope>IDENTIFICATION</scope>
</reference>
<dbReference type="HOGENOM" id="CLU_025388_0_0_1"/>
<dbReference type="Pfam" id="PF01585">
    <property type="entry name" value="G-patch"/>
    <property type="match status" value="1"/>
</dbReference>
<feature type="compositionally biased region" description="Basic and acidic residues" evidence="1">
    <location>
        <begin position="428"/>
        <end position="444"/>
    </location>
</feature>
<dbReference type="OMA" id="GGFHCFH"/>
<dbReference type="EMBL" id="KB312513">
    <property type="protein sequence ID" value="ELT87104.1"/>
    <property type="molecule type" value="Genomic_DNA"/>
</dbReference>
<accession>R7T7Y4</accession>
<dbReference type="PANTHER" id="PTHR14390">
    <property type="entry name" value="G PATCH DOMAIN CONTAINING PROTEIN 3"/>
    <property type="match status" value="1"/>
</dbReference>
<dbReference type="SMART" id="SM00443">
    <property type="entry name" value="G_patch"/>
    <property type="match status" value="1"/>
</dbReference>
<dbReference type="InterPro" id="IPR040341">
    <property type="entry name" value="GPATCH3"/>
</dbReference>